<dbReference type="RefSeq" id="WP_227734100.1">
    <property type="nucleotide sequence ID" value="NZ_JAJEPV010000125.1"/>
</dbReference>
<dbReference type="SMART" id="SM00849">
    <property type="entry name" value="Lactamase_B"/>
    <property type="match status" value="1"/>
</dbReference>
<dbReference type="SUPFAM" id="SSF56281">
    <property type="entry name" value="Metallo-hydrolase/oxidoreductase"/>
    <property type="match status" value="1"/>
</dbReference>
<dbReference type="GO" id="GO:0046872">
    <property type="term" value="F:metal ion binding"/>
    <property type="evidence" value="ECO:0007669"/>
    <property type="project" value="UniProtKB-KW"/>
</dbReference>
<name>A0AAE3A367_9FIRM</name>
<dbReference type="Proteomes" id="UP001197795">
    <property type="component" value="Unassembled WGS sequence"/>
</dbReference>
<evidence type="ECO:0000256" key="2">
    <source>
        <dbReference type="ARBA" id="ARBA00022723"/>
    </source>
</evidence>
<keyword evidence="4" id="KW-0862">Zinc</keyword>
<evidence type="ECO:0000313" key="6">
    <source>
        <dbReference type="EMBL" id="MCC2121519.1"/>
    </source>
</evidence>
<dbReference type="PANTHER" id="PTHR46233:SF3">
    <property type="entry name" value="HYDROXYACYLGLUTATHIONE HYDROLASE GLOC"/>
    <property type="match status" value="1"/>
</dbReference>
<keyword evidence="7" id="KW-1185">Reference proteome</keyword>
<dbReference type="CDD" id="cd06262">
    <property type="entry name" value="metallo-hydrolase-like_MBL-fold"/>
    <property type="match status" value="1"/>
</dbReference>
<evidence type="ECO:0000313" key="7">
    <source>
        <dbReference type="Proteomes" id="UP001197795"/>
    </source>
</evidence>
<dbReference type="InterPro" id="IPR001279">
    <property type="entry name" value="Metallo-B-lactamas"/>
</dbReference>
<dbReference type="EMBL" id="JAJEPV010000125">
    <property type="protein sequence ID" value="MCC2121519.1"/>
    <property type="molecule type" value="Genomic_DNA"/>
</dbReference>
<dbReference type="GO" id="GO:0016787">
    <property type="term" value="F:hydrolase activity"/>
    <property type="evidence" value="ECO:0007669"/>
    <property type="project" value="UniProtKB-KW"/>
</dbReference>
<dbReference type="InterPro" id="IPR036866">
    <property type="entry name" value="RibonucZ/Hydroxyglut_hydro"/>
</dbReference>
<evidence type="ECO:0000256" key="4">
    <source>
        <dbReference type="ARBA" id="ARBA00022833"/>
    </source>
</evidence>
<dbReference type="AlphaFoldDB" id="A0AAE3A367"/>
<gene>
    <name evidence="6" type="ORF">LKD75_18395</name>
</gene>
<dbReference type="Pfam" id="PF00753">
    <property type="entry name" value="Lactamase_B"/>
    <property type="match status" value="1"/>
</dbReference>
<evidence type="ECO:0000259" key="5">
    <source>
        <dbReference type="SMART" id="SM00849"/>
    </source>
</evidence>
<dbReference type="Gene3D" id="3.60.15.10">
    <property type="entry name" value="Ribonuclease Z/Hydroxyacylglutathione hydrolase-like"/>
    <property type="match status" value="1"/>
</dbReference>
<dbReference type="PANTHER" id="PTHR46233">
    <property type="entry name" value="HYDROXYACYLGLUTATHIONE HYDROLASE GLOC"/>
    <property type="match status" value="1"/>
</dbReference>
<proteinExistence type="predicted"/>
<keyword evidence="3" id="KW-0378">Hydrolase</keyword>
<dbReference type="InterPro" id="IPR051453">
    <property type="entry name" value="MBL_Glyoxalase_II"/>
</dbReference>
<comment type="caution">
    <text evidence="6">The sequence shown here is derived from an EMBL/GenBank/DDBJ whole genome shotgun (WGS) entry which is preliminary data.</text>
</comment>
<protein>
    <submittedName>
        <fullName evidence="6">MBL fold metallo-hydrolase</fullName>
    </submittedName>
</protein>
<evidence type="ECO:0000256" key="1">
    <source>
        <dbReference type="ARBA" id="ARBA00001947"/>
    </source>
</evidence>
<keyword evidence="2" id="KW-0479">Metal-binding</keyword>
<sequence length="174" mass="19126">MDKDSHLKDTIRNQEKELEISGCEELKAAADAYAGEHGWEPVKIYAGEAEKDFLLDTKSNLSKDMGRPVTVTADVYLKDGEELDLDGIRIKVLATPGHTAGGVSYYFPEGGFLICGDTLFQESVGRTDFPTGSMSTLVRSVKEKLFTLPEETVVYPGHGDSTTIGHEKKYNPFC</sequence>
<reference evidence="6 7" key="1">
    <citation type="submission" date="2021-10" db="EMBL/GenBank/DDBJ databases">
        <title>Anaerobic single-cell dispensing facilitates the cultivation of human gut bacteria.</title>
        <authorList>
            <person name="Afrizal A."/>
        </authorList>
    </citation>
    <scope>NUCLEOTIDE SEQUENCE [LARGE SCALE GENOMIC DNA]</scope>
    <source>
        <strain evidence="6 7">CLA-AA-H273</strain>
    </source>
</reference>
<comment type="cofactor">
    <cofactor evidence="1">
        <name>Zn(2+)</name>
        <dbReference type="ChEBI" id="CHEBI:29105"/>
    </cofactor>
</comment>
<feature type="domain" description="Metallo-beta-lactamase" evidence="5">
    <location>
        <begin position="2"/>
        <end position="158"/>
    </location>
</feature>
<evidence type="ECO:0000256" key="3">
    <source>
        <dbReference type="ARBA" id="ARBA00022801"/>
    </source>
</evidence>
<organism evidence="6 7">
    <name type="scientific">Waltera acetigignens</name>
    <dbReference type="NCBI Taxonomy" id="2981769"/>
    <lineage>
        <taxon>Bacteria</taxon>
        <taxon>Bacillati</taxon>
        <taxon>Bacillota</taxon>
        <taxon>Clostridia</taxon>
        <taxon>Lachnospirales</taxon>
        <taxon>Lachnospiraceae</taxon>
        <taxon>Waltera</taxon>
    </lineage>
</organism>
<accession>A0AAE3A367</accession>